<dbReference type="InterPro" id="IPR052912">
    <property type="entry name" value="UPF0111_domain"/>
</dbReference>
<evidence type="ECO:0000256" key="2">
    <source>
        <dbReference type="SAM" id="Coils"/>
    </source>
</evidence>
<dbReference type="Proteomes" id="UP000054851">
    <property type="component" value="Unassembled WGS sequence"/>
</dbReference>
<accession>A0A158BDC1</accession>
<comment type="caution">
    <text evidence="3">The sequence shown here is derived from an EMBL/GenBank/DDBJ whole genome shotgun (WGS) entry which is preliminary data.</text>
</comment>
<organism evidence="3 4">
    <name type="scientific">Caballeronia hypogeia</name>
    <dbReference type="NCBI Taxonomy" id="1777140"/>
    <lineage>
        <taxon>Bacteria</taxon>
        <taxon>Pseudomonadati</taxon>
        <taxon>Pseudomonadota</taxon>
        <taxon>Betaproteobacteria</taxon>
        <taxon>Burkholderiales</taxon>
        <taxon>Burkholderiaceae</taxon>
        <taxon>Caballeronia</taxon>
    </lineage>
</organism>
<dbReference type="PANTHER" id="PTHR37298:SF1">
    <property type="entry name" value="UPF0111 PROTEIN YKAA"/>
    <property type="match status" value="1"/>
</dbReference>
<keyword evidence="4" id="KW-1185">Reference proteome</keyword>
<dbReference type="STRING" id="1777140.AWB79_03489"/>
<keyword evidence="2" id="KW-0175">Coiled coil</keyword>
<protein>
    <submittedName>
        <fullName evidence="3">Phosphate transport regulator</fullName>
    </submittedName>
</protein>
<reference evidence="3" key="1">
    <citation type="submission" date="2016-01" db="EMBL/GenBank/DDBJ databases">
        <authorList>
            <person name="Peeters C."/>
        </authorList>
    </citation>
    <scope>NUCLEOTIDE SEQUENCE</scope>
    <source>
        <strain evidence="3">LMG 29322</strain>
    </source>
</reference>
<comment type="similarity">
    <text evidence="1">Belongs to the UPF0111 family.</text>
</comment>
<proteinExistence type="inferred from homology"/>
<sequence>MFGRFMPTEGKFFEIFNAHAKCMVDASRELELLIDNLEDAEVHKQNVQANEKRADKLTHETIDLLHKTFITPLDRDEIHKLITTMDDILDLMEDVATAISLYDVRAVTSEASQLAHICTATALRVQQAVELLADMKRASEILKICEEIDRLESDADRVLRAAMSKLFREEDDVKTLIKLKAIYELLETITDKCEDVANIIEGIVLENA</sequence>
<name>A0A158BDC1_9BURK</name>
<evidence type="ECO:0000256" key="1">
    <source>
        <dbReference type="ARBA" id="ARBA00008591"/>
    </source>
</evidence>
<evidence type="ECO:0000313" key="4">
    <source>
        <dbReference type="Proteomes" id="UP000054851"/>
    </source>
</evidence>
<dbReference type="PANTHER" id="PTHR37298">
    <property type="entry name" value="UPF0111 PROTEIN YKAA"/>
    <property type="match status" value="1"/>
</dbReference>
<dbReference type="AlphaFoldDB" id="A0A158BDC1"/>
<dbReference type="Gene3D" id="1.20.58.220">
    <property type="entry name" value="Phosphate transport system protein phou homolog 2, domain 2"/>
    <property type="match status" value="1"/>
</dbReference>
<dbReference type="RefSeq" id="WP_061168651.1">
    <property type="nucleotide sequence ID" value="NZ_FCOA02000010.1"/>
</dbReference>
<dbReference type="OrthoDB" id="9797568at2"/>
<evidence type="ECO:0000313" key="3">
    <source>
        <dbReference type="EMBL" id="SAK67890.1"/>
    </source>
</evidence>
<dbReference type="SUPFAM" id="SSF109755">
    <property type="entry name" value="PhoU-like"/>
    <property type="match status" value="1"/>
</dbReference>
<gene>
    <name evidence="3" type="ORF">AWB79_03489</name>
</gene>
<dbReference type="InterPro" id="IPR038078">
    <property type="entry name" value="PhoU-like_sf"/>
</dbReference>
<feature type="coiled-coil region" evidence="2">
    <location>
        <begin position="23"/>
        <end position="60"/>
    </location>
</feature>
<dbReference type="InterPro" id="IPR018445">
    <property type="entry name" value="Put_Phosphate_transp_reg"/>
</dbReference>
<dbReference type="EMBL" id="FCOA02000010">
    <property type="protein sequence ID" value="SAK67890.1"/>
    <property type="molecule type" value="Genomic_DNA"/>
</dbReference>
<dbReference type="Pfam" id="PF01865">
    <property type="entry name" value="PhoU_div"/>
    <property type="match status" value="1"/>
</dbReference>